<dbReference type="CDD" id="cd00299">
    <property type="entry name" value="GST_C_family"/>
    <property type="match status" value="1"/>
</dbReference>
<feature type="domain" description="GST C-terminal" evidence="2">
    <location>
        <begin position="98"/>
        <end position="236"/>
    </location>
</feature>
<evidence type="ECO:0000313" key="3">
    <source>
        <dbReference type="EMBL" id="OCL11975.1"/>
    </source>
</evidence>
<organism evidence="3 4">
    <name type="scientific">Glonium stellatum</name>
    <dbReference type="NCBI Taxonomy" id="574774"/>
    <lineage>
        <taxon>Eukaryota</taxon>
        <taxon>Fungi</taxon>
        <taxon>Dikarya</taxon>
        <taxon>Ascomycota</taxon>
        <taxon>Pezizomycotina</taxon>
        <taxon>Dothideomycetes</taxon>
        <taxon>Pleosporomycetidae</taxon>
        <taxon>Gloniales</taxon>
        <taxon>Gloniaceae</taxon>
        <taxon>Glonium</taxon>
    </lineage>
</organism>
<keyword evidence="4" id="KW-1185">Reference proteome</keyword>
<dbReference type="InterPro" id="IPR004045">
    <property type="entry name" value="Glutathione_S-Trfase_N"/>
</dbReference>
<dbReference type="AlphaFoldDB" id="A0A8E2JW87"/>
<dbReference type="GO" id="GO:0005737">
    <property type="term" value="C:cytoplasm"/>
    <property type="evidence" value="ECO:0007669"/>
    <property type="project" value="TreeGrafter"/>
</dbReference>
<evidence type="ECO:0000313" key="4">
    <source>
        <dbReference type="Proteomes" id="UP000250140"/>
    </source>
</evidence>
<evidence type="ECO:0000259" key="2">
    <source>
        <dbReference type="PROSITE" id="PS50405"/>
    </source>
</evidence>
<dbReference type="InterPro" id="IPR040079">
    <property type="entry name" value="Glutathione_S-Trfase"/>
</dbReference>
<dbReference type="EMBL" id="KV748951">
    <property type="protein sequence ID" value="OCL11975.1"/>
    <property type="molecule type" value="Genomic_DNA"/>
</dbReference>
<dbReference type="InterPro" id="IPR050983">
    <property type="entry name" value="GST_Omega/HSP26"/>
</dbReference>
<dbReference type="Gene3D" id="1.20.1050.10">
    <property type="match status" value="1"/>
</dbReference>
<dbReference type="Pfam" id="PF13409">
    <property type="entry name" value="GST_N_2"/>
    <property type="match status" value="1"/>
</dbReference>
<dbReference type="SUPFAM" id="SSF52833">
    <property type="entry name" value="Thioredoxin-like"/>
    <property type="match status" value="1"/>
</dbReference>
<evidence type="ECO:0000259" key="1">
    <source>
        <dbReference type="PROSITE" id="PS50404"/>
    </source>
</evidence>
<dbReference type="SFLD" id="SFLDS00019">
    <property type="entry name" value="Glutathione_Transferase_(cytos"/>
    <property type="match status" value="1"/>
</dbReference>
<proteinExistence type="predicted"/>
<dbReference type="SFLD" id="SFLDG00358">
    <property type="entry name" value="Main_(cytGST)"/>
    <property type="match status" value="1"/>
</dbReference>
<protein>
    <submittedName>
        <fullName evidence="3">Thioredoxin-like protein</fullName>
    </submittedName>
</protein>
<name>A0A8E2JW87_9PEZI</name>
<dbReference type="OrthoDB" id="202840at2759"/>
<sequence length="244" mass="27629">MATNGTSPKITLYTNHGCPWAHRAHITLKELGLPYEEVIIDLEKPREPWYLEVNPRGLVPSIKYSNGIIKDEIITESAIVSQFLADTHPSPFLPASNDSPTAALTRARINFFVDTWFTKANSYWFNIMRKDTEEEKEALAKDFIAVVEKEIEPLLKDADPFFGGSKTLTFAEALVAPFILRTYTYSKHGDLLPKSIHTGFDKLPNFSKWAAATISHDSVTYIWDEENIISRTQARLAKLKIQAK</sequence>
<feature type="domain" description="GST N-terminal" evidence="1">
    <location>
        <begin position="8"/>
        <end position="92"/>
    </location>
</feature>
<dbReference type="PANTHER" id="PTHR43968:SF8">
    <property type="entry name" value="S-TRANSFERASE, PUTATIVE (AFU_ORTHOLOGUE AFUA_2G00590)-RELATED"/>
    <property type="match status" value="1"/>
</dbReference>
<dbReference type="InterPro" id="IPR036249">
    <property type="entry name" value="Thioredoxin-like_sf"/>
</dbReference>
<dbReference type="SUPFAM" id="SSF47616">
    <property type="entry name" value="GST C-terminal domain-like"/>
    <property type="match status" value="1"/>
</dbReference>
<dbReference type="PANTHER" id="PTHR43968">
    <property type="match status" value="1"/>
</dbReference>
<dbReference type="Gene3D" id="3.40.30.10">
    <property type="entry name" value="Glutaredoxin"/>
    <property type="match status" value="1"/>
</dbReference>
<dbReference type="InterPro" id="IPR010987">
    <property type="entry name" value="Glutathione-S-Trfase_C-like"/>
</dbReference>
<dbReference type="InterPro" id="IPR036282">
    <property type="entry name" value="Glutathione-S-Trfase_C_sf"/>
</dbReference>
<dbReference type="PROSITE" id="PS50404">
    <property type="entry name" value="GST_NTER"/>
    <property type="match status" value="1"/>
</dbReference>
<dbReference type="Proteomes" id="UP000250140">
    <property type="component" value="Unassembled WGS sequence"/>
</dbReference>
<gene>
    <name evidence="3" type="ORF">AOQ84DRAFT_386448</name>
</gene>
<accession>A0A8E2JW87</accession>
<dbReference type="CDD" id="cd00570">
    <property type="entry name" value="GST_N_family"/>
    <property type="match status" value="1"/>
</dbReference>
<reference evidence="3 4" key="1">
    <citation type="journal article" date="2016" name="Nat. Commun.">
        <title>Ectomycorrhizal ecology is imprinted in the genome of the dominant symbiotic fungus Cenococcum geophilum.</title>
        <authorList>
            <consortium name="DOE Joint Genome Institute"/>
            <person name="Peter M."/>
            <person name="Kohler A."/>
            <person name="Ohm R.A."/>
            <person name="Kuo A."/>
            <person name="Krutzmann J."/>
            <person name="Morin E."/>
            <person name="Arend M."/>
            <person name="Barry K.W."/>
            <person name="Binder M."/>
            <person name="Choi C."/>
            <person name="Clum A."/>
            <person name="Copeland A."/>
            <person name="Grisel N."/>
            <person name="Haridas S."/>
            <person name="Kipfer T."/>
            <person name="LaButti K."/>
            <person name="Lindquist E."/>
            <person name="Lipzen A."/>
            <person name="Maire R."/>
            <person name="Meier B."/>
            <person name="Mihaltcheva S."/>
            <person name="Molinier V."/>
            <person name="Murat C."/>
            <person name="Poggeler S."/>
            <person name="Quandt C.A."/>
            <person name="Sperisen C."/>
            <person name="Tritt A."/>
            <person name="Tisserant E."/>
            <person name="Crous P.W."/>
            <person name="Henrissat B."/>
            <person name="Nehls U."/>
            <person name="Egli S."/>
            <person name="Spatafora J.W."/>
            <person name="Grigoriev I.V."/>
            <person name="Martin F.M."/>
        </authorList>
    </citation>
    <scope>NUCLEOTIDE SEQUENCE [LARGE SCALE GENOMIC DNA]</scope>
    <source>
        <strain evidence="3 4">CBS 207.34</strain>
    </source>
</reference>
<dbReference type="PROSITE" id="PS50405">
    <property type="entry name" value="GST_CTER"/>
    <property type="match status" value="1"/>
</dbReference>